<comment type="caution">
    <text evidence="1">The sequence shown here is derived from an EMBL/GenBank/DDBJ whole genome shotgun (WGS) entry which is preliminary data.</text>
</comment>
<accession>A0A7C1SHH0</accession>
<evidence type="ECO:0008006" key="2">
    <source>
        <dbReference type="Google" id="ProtNLM"/>
    </source>
</evidence>
<dbReference type="EMBL" id="DSLG01000008">
    <property type="protein sequence ID" value="HEA87687.1"/>
    <property type="molecule type" value="Genomic_DNA"/>
</dbReference>
<evidence type="ECO:0000313" key="1">
    <source>
        <dbReference type="EMBL" id="HEA87687.1"/>
    </source>
</evidence>
<protein>
    <recommendedName>
        <fullName evidence="2">PKD domain-containing protein</fullName>
    </recommendedName>
</protein>
<proteinExistence type="predicted"/>
<dbReference type="AlphaFoldDB" id="A0A7C1SHH0"/>
<organism evidence="1">
    <name type="scientific">candidate division WOR-3 bacterium</name>
    <dbReference type="NCBI Taxonomy" id="2052148"/>
    <lineage>
        <taxon>Bacteria</taxon>
        <taxon>Bacteria division WOR-3</taxon>
    </lineage>
</organism>
<dbReference type="PROSITE" id="PS51257">
    <property type="entry name" value="PROKAR_LIPOPROTEIN"/>
    <property type="match status" value="1"/>
</dbReference>
<reference evidence="1" key="1">
    <citation type="journal article" date="2020" name="mSystems">
        <title>Genome- and Community-Level Interaction Insights into Carbon Utilization and Element Cycling Functions of Hydrothermarchaeota in Hydrothermal Sediment.</title>
        <authorList>
            <person name="Zhou Z."/>
            <person name="Liu Y."/>
            <person name="Xu W."/>
            <person name="Pan J."/>
            <person name="Luo Z.H."/>
            <person name="Li M."/>
        </authorList>
    </citation>
    <scope>NUCLEOTIDE SEQUENCE [LARGE SCALE GENOMIC DNA]</scope>
    <source>
        <strain evidence="1">SpSt-265</strain>
    </source>
</reference>
<gene>
    <name evidence="1" type="ORF">ENP94_06750</name>
</gene>
<sequence length="216" mass="24479">MSYRNLIVHSVLFVLMLGCHNQPPSVPIIFGPQRGRPNDTLVFSVISVDREGDSVAYLFEWNNQSSSGWTEWFPQGVEIVRQFSFADTGSFFLRAKARDRQHESGWSESLNVTVRWYVPSVPRKPAGPDTVVVGDNVTFYSSALHPLNELVAIQFCWSDTVDVWSDYVLPGTIVAKRHVFTMEGEFEVRCRAKDKKGYLSEWSAPETVLVQSGQTR</sequence>
<name>A0A7C1SHH0_UNCW3</name>